<gene>
    <name evidence="2" type="ORF">HGB41_04975</name>
</gene>
<comment type="caution">
    <text evidence="2">The sequence shown here is derived from an EMBL/GenBank/DDBJ whole genome shotgun (WGS) entry which is preliminary data.</text>
</comment>
<proteinExistence type="predicted"/>
<feature type="compositionally biased region" description="Basic and acidic residues" evidence="1">
    <location>
        <begin position="130"/>
        <end position="143"/>
    </location>
</feature>
<dbReference type="Proteomes" id="UP000533905">
    <property type="component" value="Unassembled WGS sequence"/>
</dbReference>
<sequence>MDANQRSEVNNQTNNGANEKWTPGSKGNTTDGPMDHTYPQGASQQQAIRGENELAGQDPSRVGQQQVAAEDGGRADNESTLPGAVRSDLPGGSMQSQQTGGTGPQQGITDSHQRQMEQHSGAWGMLEQPVGRRDKHSGTDLHAHSVTQQGNSQAAQAMNPQNPAQPELQGGSLGRHHGVSAGTYQAQAAAGQGGFYSNQQSAMRGGEGTGMATPYQQGTAQQGTQQGDTQQGNAQKSTDCGGLQTGTGARDSGSHDVHQSNDVAGGLPRSPGNSGPRSDEPGWLPAQSVDAEKNPVRDSNDLGGGLPKSPAGANQLAGDRKMDDDTGFSRG</sequence>
<feature type="compositionally biased region" description="Basic and acidic residues" evidence="1">
    <location>
        <begin position="290"/>
        <end position="300"/>
    </location>
</feature>
<evidence type="ECO:0000313" key="3">
    <source>
        <dbReference type="Proteomes" id="UP000533905"/>
    </source>
</evidence>
<feature type="compositionally biased region" description="Low complexity" evidence="1">
    <location>
        <begin position="90"/>
        <end position="99"/>
    </location>
</feature>
<evidence type="ECO:0000256" key="1">
    <source>
        <dbReference type="SAM" id="MobiDB-lite"/>
    </source>
</evidence>
<protein>
    <submittedName>
        <fullName evidence="2">Uncharacterized protein</fullName>
    </submittedName>
</protein>
<feature type="region of interest" description="Disordered" evidence="1">
    <location>
        <begin position="1"/>
        <end position="331"/>
    </location>
</feature>
<dbReference type="RefSeq" id="WP_171081625.1">
    <property type="nucleotide sequence ID" value="NZ_JABAIV010000001.1"/>
</dbReference>
<keyword evidence="3" id="KW-1185">Reference proteome</keyword>
<accession>A0A7Y2JWK8</accession>
<reference evidence="2 3" key="1">
    <citation type="submission" date="2020-04" db="EMBL/GenBank/DDBJ databases">
        <title>Massilia sp. nov., a cold adapted bacteria isolated from Arctic soil.</title>
        <authorList>
            <person name="Son J."/>
            <person name="Ka J.-O."/>
        </authorList>
    </citation>
    <scope>NUCLEOTIDE SEQUENCE [LARGE SCALE GENOMIC DNA]</scope>
    <source>
        <strain evidence="2 3">ML15P13</strain>
    </source>
</reference>
<dbReference type="EMBL" id="JABAIV010000001">
    <property type="protein sequence ID" value="NNG22352.1"/>
    <property type="molecule type" value="Genomic_DNA"/>
</dbReference>
<dbReference type="AlphaFoldDB" id="A0A7Y2JWK8"/>
<organism evidence="2 3">
    <name type="scientific">Telluria aromaticivorans</name>
    <dbReference type="NCBI Taxonomy" id="2725995"/>
    <lineage>
        <taxon>Bacteria</taxon>
        <taxon>Pseudomonadati</taxon>
        <taxon>Pseudomonadota</taxon>
        <taxon>Betaproteobacteria</taxon>
        <taxon>Burkholderiales</taxon>
        <taxon>Oxalobacteraceae</taxon>
        <taxon>Telluria group</taxon>
        <taxon>Telluria</taxon>
    </lineage>
</organism>
<feature type="compositionally biased region" description="Low complexity" evidence="1">
    <location>
        <begin position="151"/>
        <end position="166"/>
    </location>
</feature>
<feature type="compositionally biased region" description="Polar residues" evidence="1">
    <location>
        <begin position="1"/>
        <end position="17"/>
    </location>
</feature>
<evidence type="ECO:0000313" key="2">
    <source>
        <dbReference type="EMBL" id="NNG22352.1"/>
    </source>
</evidence>
<name>A0A7Y2JWK8_9BURK</name>
<feature type="compositionally biased region" description="Low complexity" evidence="1">
    <location>
        <begin position="216"/>
        <end position="235"/>
    </location>
</feature>